<dbReference type="Pfam" id="PF07411">
    <property type="entry name" value="DUF1508"/>
    <property type="match status" value="1"/>
</dbReference>
<gene>
    <name evidence="2" type="ORF">GR212_35565</name>
</gene>
<organism evidence="2 3">
    <name type="scientific">Rhizobium lusitanum</name>
    <dbReference type="NCBI Taxonomy" id="293958"/>
    <lineage>
        <taxon>Bacteria</taxon>
        <taxon>Pseudomonadati</taxon>
        <taxon>Pseudomonadota</taxon>
        <taxon>Alphaproteobacteria</taxon>
        <taxon>Hyphomicrobiales</taxon>
        <taxon>Rhizobiaceae</taxon>
        <taxon>Rhizobium/Agrobacterium group</taxon>
        <taxon>Rhizobium</taxon>
    </lineage>
</organism>
<dbReference type="InterPro" id="IPR010879">
    <property type="entry name" value="DUF1508"/>
</dbReference>
<evidence type="ECO:0000259" key="1">
    <source>
        <dbReference type="Pfam" id="PF07411"/>
    </source>
</evidence>
<dbReference type="InterPro" id="IPR036913">
    <property type="entry name" value="YegP-like_sf"/>
</dbReference>
<feature type="domain" description="DUF1508" evidence="1">
    <location>
        <begin position="9"/>
        <end position="54"/>
    </location>
</feature>
<dbReference type="Proteomes" id="UP000483035">
    <property type="component" value="Unassembled WGS sequence"/>
</dbReference>
<evidence type="ECO:0000313" key="2">
    <source>
        <dbReference type="EMBL" id="NEI74859.1"/>
    </source>
</evidence>
<name>A0A6L9UHL3_9HYPH</name>
<sequence>MYRSEICEDKGGEFRFRVSDSEAMFSSEGDKAKASTIAAIESIKKNAPGASIDDQTTATA</sequence>
<reference evidence="2 3" key="1">
    <citation type="submission" date="2019-12" db="EMBL/GenBank/DDBJ databases">
        <title>Rhizobium genotypes associated with high levels of biological nitrogen fixation by grain legumes in a temperate-maritime cropping system.</title>
        <authorList>
            <person name="Maluk M."/>
            <person name="Francesc Ferrando Molina F."/>
            <person name="Lopez Del Egido L."/>
            <person name="Lafos M."/>
            <person name="Langarica-Fuentes A."/>
            <person name="Gebre Yohannes G."/>
            <person name="Young M.W."/>
            <person name="Martin P."/>
            <person name="Gantlett R."/>
            <person name="Kenicer G."/>
            <person name="Hawes C."/>
            <person name="Begg G.S."/>
            <person name="Quilliam R.S."/>
            <person name="Squire G.R."/>
            <person name="Poole P.S."/>
            <person name="Young P.W."/>
            <person name="Iannetta P.M."/>
            <person name="James E.K."/>
        </authorList>
    </citation>
    <scope>NUCLEOTIDE SEQUENCE [LARGE SCALE GENOMIC DNA]</scope>
    <source>
        <strain evidence="2 3">JHI1118</strain>
    </source>
</reference>
<dbReference type="AlphaFoldDB" id="A0A6L9UHL3"/>
<dbReference type="EMBL" id="WUEY01000042">
    <property type="protein sequence ID" value="NEI74859.1"/>
    <property type="molecule type" value="Genomic_DNA"/>
</dbReference>
<protein>
    <submittedName>
        <fullName evidence="2">DUF1508 domain-containing protein</fullName>
    </submittedName>
</protein>
<evidence type="ECO:0000313" key="3">
    <source>
        <dbReference type="Proteomes" id="UP000483035"/>
    </source>
</evidence>
<accession>A0A6L9UHL3</accession>
<dbReference type="RefSeq" id="WP_163994661.1">
    <property type="nucleotide sequence ID" value="NZ_WUEY01000042.1"/>
</dbReference>
<comment type="caution">
    <text evidence="2">The sequence shown here is derived from an EMBL/GenBank/DDBJ whole genome shotgun (WGS) entry which is preliminary data.</text>
</comment>
<dbReference type="Gene3D" id="2.30.29.80">
    <property type="match status" value="1"/>
</dbReference>
<proteinExistence type="predicted"/>
<dbReference type="SUPFAM" id="SSF160113">
    <property type="entry name" value="YegP-like"/>
    <property type="match status" value="1"/>
</dbReference>